<evidence type="ECO:0000256" key="1">
    <source>
        <dbReference type="SAM" id="MobiDB-lite"/>
    </source>
</evidence>
<proteinExistence type="predicted"/>
<feature type="region of interest" description="Disordered" evidence="1">
    <location>
        <begin position="36"/>
        <end position="71"/>
    </location>
</feature>
<dbReference type="AlphaFoldDB" id="A0A212LPK4"/>
<organism evidence="2">
    <name type="scientific">uncultured Pleomorphomonas sp</name>
    <dbReference type="NCBI Taxonomy" id="442121"/>
    <lineage>
        <taxon>Bacteria</taxon>
        <taxon>Pseudomonadati</taxon>
        <taxon>Pseudomonadota</taxon>
        <taxon>Alphaproteobacteria</taxon>
        <taxon>Hyphomicrobiales</taxon>
        <taxon>Pleomorphomonadaceae</taxon>
        <taxon>Pleomorphomonas</taxon>
        <taxon>environmental samples</taxon>
    </lineage>
</organism>
<gene>
    <name evidence="2" type="ORF">KL86PLE_90438</name>
</gene>
<feature type="compositionally biased region" description="Basic and acidic residues" evidence="1">
    <location>
        <begin position="53"/>
        <end position="65"/>
    </location>
</feature>
<protein>
    <submittedName>
        <fullName evidence="2">Uncharacterized protein</fullName>
    </submittedName>
</protein>
<reference evidence="2" key="1">
    <citation type="submission" date="2016-08" db="EMBL/GenBank/DDBJ databases">
        <authorList>
            <person name="Seilhamer J.J."/>
        </authorList>
    </citation>
    <scope>NUCLEOTIDE SEQUENCE</scope>
    <source>
        <strain evidence="2">86</strain>
    </source>
</reference>
<sequence>MSELSGNGSTAKIGFAPDEGHDVVAKLYGLRHDRLLRHSSGSKTPPKIQGRGVTDRAAHRPERFSDGTPICLTLRPGRSPISTARLILPKVLRLRAG</sequence>
<accession>A0A212LPK4</accession>
<evidence type="ECO:0000313" key="2">
    <source>
        <dbReference type="EMBL" id="SCM79494.1"/>
    </source>
</evidence>
<name>A0A212LPK4_9HYPH</name>
<dbReference type="EMBL" id="FMJD01000013">
    <property type="protein sequence ID" value="SCM79494.1"/>
    <property type="molecule type" value="Genomic_DNA"/>
</dbReference>